<feature type="compositionally biased region" description="Polar residues" evidence="1">
    <location>
        <begin position="135"/>
        <end position="147"/>
    </location>
</feature>
<feature type="compositionally biased region" description="Polar residues" evidence="1">
    <location>
        <begin position="81"/>
        <end position="93"/>
    </location>
</feature>
<gene>
    <name evidence="2" type="primary">PARPA_02801.1 scaffold 5272</name>
</gene>
<dbReference type="Proteomes" id="UP000054107">
    <property type="component" value="Unassembled WGS sequence"/>
</dbReference>
<reference evidence="2 3" key="1">
    <citation type="submission" date="2014-09" db="EMBL/GenBank/DDBJ databases">
        <authorList>
            <person name="Ellenberger Sabrina"/>
        </authorList>
    </citation>
    <scope>NUCLEOTIDE SEQUENCE [LARGE SCALE GENOMIC DNA]</scope>
    <source>
        <strain evidence="2 3">CBS 412.66</strain>
    </source>
</reference>
<organism evidence="2 3">
    <name type="scientific">Parasitella parasitica</name>
    <dbReference type="NCBI Taxonomy" id="35722"/>
    <lineage>
        <taxon>Eukaryota</taxon>
        <taxon>Fungi</taxon>
        <taxon>Fungi incertae sedis</taxon>
        <taxon>Mucoromycota</taxon>
        <taxon>Mucoromycotina</taxon>
        <taxon>Mucoromycetes</taxon>
        <taxon>Mucorales</taxon>
        <taxon>Mucorineae</taxon>
        <taxon>Mucoraceae</taxon>
        <taxon>Parasitella</taxon>
    </lineage>
</organism>
<feature type="region of interest" description="Disordered" evidence="1">
    <location>
        <begin position="55"/>
        <end position="93"/>
    </location>
</feature>
<accession>A0A0B7MW30</accession>
<dbReference type="EMBL" id="LN721335">
    <property type="protein sequence ID" value="CEP09322.1"/>
    <property type="molecule type" value="Genomic_DNA"/>
</dbReference>
<evidence type="ECO:0000313" key="2">
    <source>
        <dbReference type="EMBL" id="CEP09322.1"/>
    </source>
</evidence>
<feature type="region of interest" description="Disordered" evidence="1">
    <location>
        <begin position="187"/>
        <end position="226"/>
    </location>
</feature>
<feature type="region of interest" description="Disordered" evidence="1">
    <location>
        <begin position="108"/>
        <end position="157"/>
    </location>
</feature>
<dbReference type="AlphaFoldDB" id="A0A0B7MW30"/>
<evidence type="ECO:0000256" key="1">
    <source>
        <dbReference type="SAM" id="MobiDB-lite"/>
    </source>
</evidence>
<sequence>MANTLSIVRLDKVIYIIYENHLPSASDYSQASSPSLSITSTVAIDNSLLGVQERNRAAPQAPSFAATNSSANDDEIHDKQGSGSTNKENSTLNNASKILSNIKTAAEDSKAASKASTGAPNNKKRSAASMEDADINQSSPSTSNGLPSPSEPRKKLCPNTYQQSAISIASISKAPATYPAIIDKENVSTTKSLAGKRKRDYDDEDGEIDYDEKAKPRKYLKTNKRY</sequence>
<keyword evidence="3" id="KW-1185">Reference proteome</keyword>
<name>A0A0B7MW30_9FUNG</name>
<protein>
    <submittedName>
        <fullName evidence="2">Uncharacterized protein</fullName>
    </submittedName>
</protein>
<evidence type="ECO:0000313" key="3">
    <source>
        <dbReference type="Proteomes" id="UP000054107"/>
    </source>
</evidence>
<feature type="compositionally biased region" description="Basic residues" evidence="1">
    <location>
        <begin position="215"/>
        <end position="226"/>
    </location>
</feature>
<proteinExistence type="predicted"/>